<sequence length="37" mass="4048">MLTLSVSLGTLKPNGQVSTSIRSRHVNTIAKFTSVRF</sequence>
<dbReference type="EMBL" id="AMCI01002903">
    <property type="protein sequence ID" value="EJX01567.1"/>
    <property type="molecule type" value="Genomic_DNA"/>
</dbReference>
<organism evidence="1">
    <name type="scientific">gut metagenome</name>
    <dbReference type="NCBI Taxonomy" id="749906"/>
    <lineage>
        <taxon>unclassified sequences</taxon>
        <taxon>metagenomes</taxon>
        <taxon>organismal metagenomes</taxon>
    </lineage>
</organism>
<comment type="caution">
    <text evidence="1">The sequence shown here is derived from an EMBL/GenBank/DDBJ whole genome shotgun (WGS) entry which is preliminary data.</text>
</comment>
<protein>
    <submittedName>
        <fullName evidence="1">Uncharacterized protein</fullName>
    </submittedName>
</protein>
<name>J9G309_9ZZZZ</name>
<accession>J9G309</accession>
<proteinExistence type="predicted"/>
<reference evidence="1" key="1">
    <citation type="journal article" date="2012" name="PLoS ONE">
        <title>Gene sets for utilization of primary and secondary nutrition supplies in the distal gut of endangered iberian lynx.</title>
        <authorList>
            <person name="Alcaide M."/>
            <person name="Messina E."/>
            <person name="Richter M."/>
            <person name="Bargiela R."/>
            <person name="Peplies J."/>
            <person name="Huws S.A."/>
            <person name="Newbold C.J."/>
            <person name="Golyshin P.N."/>
            <person name="Simon M.A."/>
            <person name="Lopez G."/>
            <person name="Yakimov M.M."/>
            <person name="Ferrer M."/>
        </authorList>
    </citation>
    <scope>NUCLEOTIDE SEQUENCE</scope>
</reference>
<gene>
    <name evidence="1" type="ORF">EVA_10327</name>
</gene>
<dbReference type="AlphaFoldDB" id="J9G309"/>
<evidence type="ECO:0000313" key="1">
    <source>
        <dbReference type="EMBL" id="EJX01567.1"/>
    </source>
</evidence>